<evidence type="ECO:0000313" key="4">
    <source>
        <dbReference type="Proteomes" id="UP001499882"/>
    </source>
</evidence>
<dbReference type="Gene3D" id="2.130.10.10">
    <property type="entry name" value="YVTN repeat-like/Quinoprotein amine dehydrogenase"/>
    <property type="match status" value="1"/>
</dbReference>
<reference evidence="4" key="1">
    <citation type="journal article" date="2019" name="Int. J. Syst. Evol. Microbiol.">
        <title>The Global Catalogue of Microorganisms (GCM) 10K type strain sequencing project: providing services to taxonomists for standard genome sequencing and annotation.</title>
        <authorList>
            <consortium name="The Broad Institute Genomics Platform"/>
            <consortium name="The Broad Institute Genome Sequencing Center for Infectious Disease"/>
            <person name="Wu L."/>
            <person name="Ma J."/>
        </authorList>
    </citation>
    <scope>NUCLEOTIDE SEQUENCE [LARGE SCALE GENOMIC DNA]</scope>
    <source>
        <strain evidence="4">JCM 18532</strain>
    </source>
</reference>
<evidence type="ECO:0000256" key="1">
    <source>
        <dbReference type="SAM" id="SignalP"/>
    </source>
</evidence>
<dbReference type="PROSITE" id="PS50835">
    <property type="entry name" value="IG_LIKE"/>
    <property type="match status" value="1"/>
</dbReference>
<organism evidence="3 4">
    <name type="scientific">Nocardioides endophyticus</name>
    <dbReference type="NCBI Taxonomy" id="1353775"/>
    <lineage>
        <taxon>Bacteria</taxon>
        <taxon>Bacillati</taxon>
        <taxon>Actinomycetota</taxon>
        <taxon>Actinomycetes</taxon>
        <taxon>Propionibacteriales</taxon>
        <taxon>Nocardioidaceae</taxon>
        <taxon>Nocardioides</taxon>
    </lineage>
</organism>
<feature type="signal peptide" evidence="1">
    <location>
        <begin position="1"/>
        <end position="21"/>
    </location>
</feature>
<dbReference type="InterPro" id="IPR007110">
    <property type="entry name" value="Ig-like_dom"/>
</dbReference>
<dbReference type="EMBL" id="BAABKN010000015">
    <property type="protein sequence ID" value="GAA4740549.1"/>
    <property type="molecule type" value="Genomic_DNA"/>
</dbReference>
<evidence type="ECO:0000259" key="2">
    <source>
        <dbReference type="PROSITE" id="PS50835"/>
    </source>
</evidence>
<comment type="caution">
    <text evidence="3">The sequence shown here is derived from an EMBL/GenBank/DDBJ whole genome shotgun (WGS) entry which is preliminary data.</text>
</comment>
<dbReference type="Gene3D" id="2.60.40.2700">
    <property type="match status" value="2"/>
</dbReference>
<dbReference type="Gene3D" id="2.120.10.30">
    <property type="entry name" value="TolB, C-terminal domain"/>
    <property type="match status" value="1"/>
</dbReference>
<dbReference type="RefSeq" id="WP_345527238.1">
    <property type="nucleotide sequence ID" value="NZ_BAABKN010000015.1"/>
</dbReference>
<dbReference type="SUPFAM" id="SSF63829">
    <property type="entry name" value="Calcium-dependent phosphotriesterase"/>
    <property type="match status" value="1"/>
</dbReference>
<keyword evidence="1" id="KW-0732">Signal</keyword>
<proteinExistence type="predicted"/>
<evidence type="ECO:0000313" key="3">
    <source>
        <dbReference type="EMBL" id="GAA4740549.1"/>
    </source>
</evidence>
<protein>
    <recommendedName>
        <fullName evidence="2">Ig-like domain-containing protein</fullName>
    </recommendedName>
</protein>
<dbReference type="InterPro" id="IPR011042">
    <property type="entry name" value="6-blade_b-propeller_TolB-like"/>
</dbReference>
<gene>
    <name evidence="3" type="ORF">GCM10023350_26250</name>
</gene>
<feature type="domain" description="Ig-like" evidence="2">
    <location>
        <begin position="329"/>
        <end position="419"/>
    </location>
</feature>
<feature type="chain" id="PRO_5046139772" description="Ig-like domain-containing protein" evidence="1">
    <location>
        <begin position="22"/>
        <end position="603"/>
    </location>
</feature>
<name>A0ABP8YYD2_9ACTN</name>
<accession>A0ABP8YYD2</accession>
<keyword evidence="4" id="KW-1185">Reference proteome</keyword>
<sequence length="603" mass="61123">MMALVGRLLCLALISAGLGTATLTTLEPAAAAVGGGPTAVAVGPTGTSYVGFATGGRLLRLSPQGHRHGSVPLDQSGPVDGLFVNAAGQIWVDYGTSVSLLGPGGRVLRHFDHDPVSSCAGSPATRYGGITAGGGRVWVANRCDDTMTVYSQGGRRIATVDLPGRGHPRGITYGAAQSGRGATVYVALPDSGRIVAYRAGRVSDATQPWRTLAMRRPAGGARPSPGGIAVDRFGQLTVADLANNAIFLLDTNHDFNVYRTLGHPPRASRAVGRLSSPSAIAQHAQDRGSLSGNLFIADTGNRRVQRWNTSGWTYWAKKVQAGSDSPAGPVVGPVNTAPPTVVGGGSVGTALTCSPGSWSGAGGVQYSYAWSRNGVPIAHTASSKYVVLNADTGSVLGCTVTATAAGGSASASSAGRMISGPSGHAPANLTAPTISGVPVAGHTLTCDPGTWSGSPSTVLALWQRDGATVANGSWTYVVGADDVGAALQCVVVADNGWGSGVARSTPAAPGACGTAGGVEINGGATETTSPYVTLTLRAPRGTSTVRISNDPSFTAETIVAFPAGCTYNWVMPSIPGMPLAWTVYVRYGDGATYSDSIVVNEHS</sequence>
<dbReference type="Proteomes" id="UP001499882">
    <property type="component" value="Unassembled WGS sequence"/>
</dbReference>
<dbReference type="InterPro" id="IPR015943">
    <property type="entry name" value="WD40/YVTN_repeat-like_dom_sf"/>
</dbReference>